<dbReference type="GO" id="GO:0000139">
    <property type="term" value="C:Golgi membrane"/>
    <property type="evidence" value="ECO:0007669"/>
    <property type="project" value="TreeGrafter"/>
</dbReference>
<evidence type="ECO:0000256" key="3">
    <source>
        <dbReference type="ARBA" id="ARBA00022692"/>
    </source>
</evidence>
<evidence type="ECO:0000256" key="8">
    <source>
        <dbReference type="SAM" id="Phobius"/>
    </source>
</evidence>
<keyword evidence="10" id="KW-1185">Reference proteome</keyword>
<sequence>MVFGYFGQIFYVALLFTNAIAVLSEDRFLAKIGWSTRTTQQANAGFGHASNPNIYDQSFGGGNEGASIKSKLINLISATRTLMRMPLIVANIAVIIYELLLG</sequence>
<dbReference type="AlphaFoldDB" id="A0AAD9L6J4"/>
<evidence type="ECO:0000256" key="5">
    <source>
        <dbReference type="ARBA" id="ARBA00022989"/>
    </source>
</evidence>
<keyword evidence="3 8" id="KW-0812">Transmembrane</keyword>
<dbReference type="GO" id="GO:0015031">
    <property type="term" value="P:protein transport"/>
    <property type="evidence" value="ECO:0007669"/>
    <property type="project" value="UniProtKB-KW"/>
</dbReference>
<proteinExistence type="inferred from homology"/>
<dbReference type="Proteomes" id="UP001182556">
    <property type="component" value="Unassembled WGS sequence"/>
</dbReference>
<comment type="subcellular location">
    <subcellularLocation>
        <location evidence="1">Membrane</location>
    </subcellularLocation>
</comment>
<reference evidence="9" key="1">
    <citation type="submission" date="2023-02" db="EMBL/GenBank/DDBJ databases">
        <title>Identification and recombinant expression of a fungal hydrolase from Papiliotrema laurentii that hydrolyzes apple cutin and clears colloidal polyester polyurethane.</title>
        <authorList>
            <consortium name="DOE Joint Genome Institute"/>
            <person name="Roman V.A."/>
            <person name="Bojanowski C."/>
            <person name="Crable B.R."/>
            <person name="Wagner D.N."/>
            <person name="Hung C.S."/>
            <person name="Nadeau L.J."/>
            <person name="Schratz L."/>
            <person name="Haridas S."/>
            <person name="Pangilinan J."/>
            <person name="Lipzen A."/>
            <person name="Na H."/>
            <person name="Yan M."/>
            <person name="Ng V."/>
            <person name="Grigoriev I.V."/>
            <person name="Spatafora J.W."/>
            <person name="Barlow D."/>
            <person name="Biffinger J."/>
            <person name="Kelley-Loughnane N."/>
            <person name="Varaljay V.A."/>
            <person name="Crookes-Goodson W.J."/>
        </authorList>
    </citation>
    <scope>NUCLEOTIDE SEQUENCE</scope>
    <source>
        <strain evidence="9">5307AH</strain>
    </source>
</reference>
<evidence type="ECO:0000256" key="2">
    <source>
        <dbReference type="ARBA" id="ARBA00022448"/>
    </source>
</evidence>
<evidence type="ECO:0000313" key="9">
    <source>
        <dbReference type="EMBL" id="KAK1925460.1"/>
    </source>
</evidence>
<organism evidence="9 10">
    <name type="scientific">Papiliotrema laurentii</name>
    <name type="common">Cryptococcus laurentii</name>
    <dbReference type="NCBI Taxonomy" id="5418"/>
    <lineage>
        <taxon>Eukaryota</taxon>
        <taxon>Fungi</taxon>
        <taxon>Dikarya</taxon>
        <taxon>Basidiomycota</taxon>
        <taxon>Agaricomycotina</taxon>
        <taxon>Tremellomycetes</taxon>
        <taxon>Tremellales</taxon>
        <taxon>Rhynchogastremaceae</taxon>
        <taxon>Papiliotrema</taxon>
    </lineage>
</organism>
<keyword evidence="5 8" id="KW-1133">Transmembrane helix</keyword>
<keyword evidence="6 8" id="KW-0472">Membrane</keyword>
<gene>
    <name evidence="9" type="ORF">DB88DRAFT_484012</name>
</gene>
<accession>A0AAD9L6J4</accession>
<evidence type="ECO:0000313" key="10">
    <source>
        <dbReference type="Proteomes" id="UP001182556"/>
    </source>
</evidence>
<dbReference type="PANTHER" id="PTHR15858:SF0">
    <property type="entry name" value="IMMEDIATE EARLY RESPONSE 3-INTERACTING PROTEIN 1"/>
    <property type="match status" value="1"/>
</dbReference>
<dbReference type="GO" id="GO:0006888">
    <property type="term" value="P:endoplasmic reticulum to Golgi vesicle-mediated transport"/>
    <property type="evidence" value="ECO:0007669"/>
    <property type="project" value="TreeGrafter"/>
</dbReference>
<keyword evidence="2" id="KW-0813">Transport</keyword>
<dbReference type="EMBL" id="JAODAN010000003">
    <property type="protein sequence ID" value="KAK1925460.1"/>
    <property type="molecule type" value="Genomic_DNA"/>
</dbReference>
<evidence type="ECO:0000256" key="1">
    <source>
        <dbReference type="ARBA" id="ARBA00004370"/>
    </source>
</evidence>
<dbReference type="GO" id="GO:0030134">
    <property type="term" value="C:COPII-coated ER to Golgi transport vesicle"/>
    <property type="evidence" value="ECO:0007669"/>
    <property type="project" value="TreeGrafter"/>
</dbReference>
<evidence type="ECO:0000256" key="6">
    <source>
        <dbReference type="ARBA" id="ARBA00023136"/>
    </source>
</evidence>
<dbReference type="Pfam" id="PF08571">
    <property type="entry name" value="Yos1"/>
    <property type="match status" value="1"/>
</dbReference>
<dbReference type="PANTHER" id="PTHR15858">
    <property type="entry name" value="IMMEDIATE EARLY RESPONSE 3-INTERACTING PROTEIN 1"/>
    <property type="match status" value="1"/>
</dbReference>
<name>A0AAD9L6J4_PAPLA</name>
<feature type="transmembrane region" description="Helical" evidence="8">
    <location>
        <begin position="6"/>
        <end position="24"/>
    </location>
</feature>
<protein>
    <submittedName>
        <fullName evidence="9">Integral membrane protein required for ER to Golgi transport</fullName>
    </submittedName>
</protein>
<evidence type="ECO:0000256" key="7">
    <source>
        <dbReference type="ARBA" id="ARBA00024203"/>
    </source>
</evidence>
<keyword evidence="4" id="KW-0653">Protein transport</keyword>
<comment type="similarity">
    <text evidence="7">Belongs to the YOS1 family.</text>
</comment>
<feature type="transmembrane region" description="Helical" evidence="8">
    <location>
        <begin position="81"/>
        <end position="100"/>
    </location>
</feature>
<dbReference type="InterPro" id="IPR013880">
    <property type="entry name" value="Yos1"/>
</dbReference>
<comment type="caution">
    <text evidence="9">The sequence shown here is derived from an EMBL/GenBank/DDBJ whole genome shotgun (WGS) entry which is preliminary data.</text>
</comment>
<dbReference type="GO" id="GO:0005789">
    <property type="term" value="C:endoplasmic reticulum membrane"/>
    <property type="evidence" value="ECO:0007669"/>
    <property type="project" value="TreeGrafter"/>
</dbReference>
<evidence type="ECO:0000256" key="4">
    <source>
        <dbReference type="ARBA" id="ARBA00022927"/>
    </source>
</evidence>